<keyword evidence="2" id="KW-1185">Reference proteome</keyword>
<sequence length="373" mass="43933">MEQTIEKEVENFNFLNSKIEKIHIQIKFNSNQQIIYSQNRVIVRVTQGHDVLDKKEMFNNMDQIHNLSWQGYYGKNKENHGKWIAFWNKDLLINVGGQSQIIYYILCYKDGQKKAPRKDPFLNDMKQSQILETGEYYYDFRIGKWNIIFQNVKIGGGIKQGKWVELDEGFYLCNRLLLKIGLWDIMYDGDGKRSKQLQKIYKNKKNVFSGGGSYDQEGNQQKIGKWVEIDDGYYKENLVIYNGLYNIKGKKIGLWCTMQCFNGEKEYKQIGGGQYDQEGNQKKIGRWVKLDEGFSFSKYVIHNGEYNINGMKVGKWDILHCNDGEEEYKQIISIKSGGGLYDYEGTQKIQIQQYLININYKIYYKYNIVQSKH</sequence>
<dbReference type="PANTHER" id="PTHR33706">
    <property type="entry name" value="MORN VARIANT REPEAT PROTEIN"/>
    <property type="match status" value="1"/>
</dbReference>
<gene>
    <name evidence="1" type="ORF">PSON_ATCC_30995.1.T2270005</name>
</gene>
<dbReference type="PANTHER" id="PTHR33706:SF1">
    <property type="entry name" value="TPR REPEAT PROTEIN"/>
    <property type="match status" value="1"/>
</dbReference>
<dbReference type="AlphaFoldDB" id="A0A8S1RMV2"/>
<organism evidence="1 2">
    <name type="scientific">Paramecium sonneborni</name>
    <dbReference type="NCBI Taxonomy" id="65129"/>
    <lineage>
        <taxon>Eukaryota</taxon>
        <taxon>Sar</taxon>
        <taxon>Alveolata</taxon>
        <taxon>Ciliophora</taxon>
        <taxon>Intramacronucleata</taxon>
        <taxon>Oligohymenophorea</taxon>
        <taxon>Peniculida</taxon>
        <taxon>Parameciidae</taxon>
        <taxon>Paramecium</taxon>
    </lineage>
</organism>
<dbReference type="EMBL" id="CAJJDN010000227">
    <property type="protein sequence ID" value="CAD8129516.1"/>
    <property type="molecule type" value="Genomic_DNA"/>
</dbReference>
<dbReference type="Proteomes" id="UP000692954">
    <property type="component" value="Unassembled WGS sequence"/>
</dbReference>
<dbReference type="OrthoDB" id="5981048at2759"/>
<protein>
    <submittedName>
        <fullName evidence="1">Uncharacterized protein</fullName>
    </submittedName>
</protein>
<evidence type="ECO:0000313" key="1">
    <source>
        <dbReference type="EMBL" id="CAD8129516.1"/>
    </source>
</evidence>
<reference evidence="1" key="1">
    <citation type="submission" date="2021-01" db="EMBL/GenBank/DDBJ databases">
        <authorList>
            <consortium name="Genoscope - CEA"/>
            <person name="William W."/>
        </authorList>
    </citation>
    <scope>NUCLEOTIDE SEQUENCE</scope>
</reference>
<evidence type="ECO:0000313" key="2">
    <source>
        <dbReference type="Proteomes" id="UP000692954"/>
    </source>
</evidence>
<proteinExistence type="predicted"/>
<name>A0A8S1RMV2_9CILI</name>
<comment type="caution">
    <text evidence="1">The sequence shown here is derived from an EMBL/GenBank/DDBJ whole genome shotgun (WGS) entry which is preliminary data.</text>
</comment>
<accession>A0A8S1RMV2</accession>